<organism evidence="2">
    <name type="scientific">uncultured Caudovirales phage</name>
    <dbReference type="NCBI Taxonomy" id="2100421"/>
    <lineage>
        <taxon>Viruses</taxon>
        <taxon>Duplodnaviria</taxon>
        <taxon>Heunggongvirae</taxon>
        <taxon>Uroviricota</taxon>
        <taxon>Caudoviricetes</taxon>
        <taxon>Peduoviridae</taxon>
        <taxon>Maltschvirus</taxon>
        <taxon>Maltschvirus maltsch</taxon>
    </lineage>
</organism>
<evidence type="ECO:0000313" key="2">
    <source>
        <dbReference type="EMBL" id="CAB4129413.1"/>
    </source>
</evidence>
<keyword evidence="1" id="KW-0812">Transmembrane</keyword>
<name>A0A6J5L7S3_9CAUD</name>
<gene>
    <name evidence="2" type="ORF">UFOVP118_49</name>
</gene>
<sequence length="50" mass="6038">MGFLGWITLLFIALKLTHYIDWSWWLILFPIYGIFGIFTILFILARIFKD</sequence>
<dbReference type="EMBL" id="LR796234">
    <property type="protein sequence ID" value="CAB4129413.1"/>
    <property type="molecule type" value="Genomic_DNA"/>
</dbReference>
<reference evidence="2" key="1">
    <citation type="submission" date="2020-04" db="EMBL/GenBank/DDBJ databases">
        <authorList>
            <person name="Chiriac C."/>
            <person name="Salcher M."/>
            <person name="Ghai R."/>
            <person name="Kavagutti S V."/>
        </authorList>
    </citation>
    <scope>NUCLEOTIDE SEQUENCE</scope>
</reference>
<proteinExistence type="predicted"/>
<accession>A0A6J5L7S3</accession>
<keyword evidence="1" id="KW-0472">Membrane</keyword>
<evidence type="ECO:0000256" key="1">
    <source>
        <dbReference type="SAM" id="Phobius"/>
    </source>
</evidence>
<protein>
    <submittedName>
        <fullName evidence="2">Uncharacterized protein</fullName>
    </submittedName>
</protein>
<feature type="transmembrane region" description="Helical" evidence="1">
    <location>
        <begin position="25"/>
        <end position="48"/>
    </location>
</feature>
<keyword evidence="1" id="KW-1133">Transmembrane helix</keyword>